<dbReference type="NCBIfam" id="NF033855">
    <property type="entry name" value="tRNA_MNMC2"/>
    <property type="match status" value="1"/>
</dbReference>
<dbReference type="PANTHER" id="PTHR13847">
    <property type="entry name" value="SARCOSINE DEHYDROGENASE-RELATED"/>
    <property type="match status" value="1"/>
</dbReference>
<dbReference type="EMBL" id="BAABFU010000003">
    <property type="protein sequence ID" value="GAA4351703.1"/>
    <property type="molecule type" value="Genomic_DNA"/>
</dbReference>
<keyword evidence="4" id="KW-0808">Transferase</keyword>
<dbReference type="InterPro" id="IPR047785">
    <property type="entry name" value="tRNA_MNMC2"/>
</dbReference>
<evidence type="ECO:0000256" key="5">
    <source>
        <dbReference type="ARBA" id="ARBA00022691"/>
    </source>
</evidence>
<keyword evidence="9" id="KW-0511">Multifunctional enzyme</keyword>
<dbReference type="Gene3D" id="3.40.50.150">
    <property type="entry name" value="Vaccinia Virus protein VP39"/>
    <property type="match status" value="1"/>
</dbReference>
<feature type="domain" description="FAD dependent oxidoreductase" evidence="10">
    <location>
        <begin position="292"/>
        <end position="608"/>
    </location>
</feature>
<organism evidence="12 13">
    <name type="scientific">Kangiella taiwanensis</name>
    <dbReference type="NCBI Taxonomy" id="1079179"/>
    <lineage>
        <taxon>Bacteria</taxon>
        <taxon>Pseudomonadati</taxon>
        <taxon>Pseudomonadota</taxon>
        <taxon>Gammaproteobacteria</taxon>
        <taxon>Kangiellales</taxon>
        <taxon>Kangiellaceae</taxon>
        <taxon>Kangiella</taxon>
    </lineage>
</organism>
<accession>A0ABP8I578</accession>
<keyword evidence="1" id="KW-0963">Cytoplasm</keyword>
<dbReference type="Pfam" id="PF01266">
    <property type="entry name" value="DAO"/>
    <property type="match status" value="1"/>
</dbReference>
<proteinExistence type="predicted"/>
<keyword evidence="7" id="KW-0274">FAD</keyword>
<dbReference type="PANTHER" id="PTHR13847:SF283">
    <property type="entry name" value="TRNA 5-METHYLAMINOMETHYL-2-THIOURIDINE BIOSYNTHESIS BIFUNCTIONAL PROTEIN MNMC"/>
    <property type="match status" value="1"/>
</dbReference>
<keyword evidence="5" id="KW-0949">S-adenosyl-L-methionine</keyword>
<evidence type="ECO:0000256" key="9">
    <source>
        <dbReference type="ARBA" id="ARBA00023268"/>
    </source>
</evidence>
<evidence type="ECO:0000256" key="4">
    <source>
        <dbReference type="ARBA" id="ARBA00022679"/>
    </source>
</evidence>
<evidence type="ECO:0000256" key="6">
    <source>
        <dbReference type="ARBA" id="ARBA00022694"/>
    </source>
</evidence>
<evidence type="ECO:0000256" key="2">
    <source>
        <dbReference type="ARBA" id="ARBA00022603"/>
    </source>
</evidence>
<sequence length="632" mass="71716">MHNAFLGVKPAVIEWRQYDSEKHQWLEAPKEQLQSKTSQIAPYSPAFDDIYFNPQDGIAESTHVFLEGNDLKQRFSRIEQDSKHIDFNIFETGFGTGLNFLLTAQLWQQTVSKDSQAHLHYWSVEQFPINPNDLKQIYRVLGVESDVSQSVIRHYPDALPGVHKVQIGDNITLHLVFYALDKALKELALPDNFSFNAWFLDGFAPSKNPDMWVKGLLHFMALHSDRDTTLSTFTVAAALRKPLPHYGFEIQKRPGFGRKREMLTARFTDKELSTPKPTLASDYIKPRKHPTKVAIIGAGLSGCSLAHKLHQEGIEAHLFDSKGVCAGASNMPSLVALPVMSIDHNAYSQLTFHGFQHLKNYLSQYHELTYSELAHQLHNQKYSQHHLEQYQEVYSAQTWEQDEAWFQFESLTVGDTDITGLKVPALQVNGKAFCQQLVQELPKDQLHLNTEVESLDSLSDFDHVIIANGYQSAHFSVNTRSLPHTAPMRGQLTTLKNPIHHRTPINHDGHIAHYNNQLVIGATFETSDDDSIQRENSRHNIQKVNQRFGFEFTEKDIAAEHPGIRATSYDRFPFCGYFEQAGEQTLWLNYGFGARGLCFSILCADVIVSAMLNRPSPLPKTLLSRISPLRVA</sequence>
<evidence type="ECO:0000256" key="7">
    <source>
        <dbReference type="ARBA" id="ARBA00022827"/>
    </source>
</evidence>
<dbReference type="InterPro" id="IPR008471">
    <property type="entry name" value="MnmC-like_methylTransf"/>
</dbReference>
<evidence type="ECO:0000313" key="12">
    <source>
        <dbReference type="EMBL" id="GAA4351703.1"/>
    </source>
</evidence>
<keyword evidence="8" id="KW-0560">Oxidoreductase</keyword>
<evidence type="ECO:0000259" key="10">
    <source>
        <dbReference type="Pfam" id="PF01266"/>
    </source>
</evidence>
<dbReference type="Gene3D" id="3.50.50.60">
    <property type="entry name" value="FAD/NAD(P)-binding domain"/>
    <property type="match status" value="1"/>
</dbReference>
<comment type="caution">
    <text evidence="12">The sequence shown here is derived from an EMBL/GenBank/DDBJ whole genome shotgun (WGS) entry which is preliminary data.</text>
</comment>
<gene>
    <name evidence="12" type="primary">mnmC</name>
    <name evidence="12" type="ORF">GCM10023150_18650</name>
</gene>
<evidence type="ECO:0000256" key="3">
    <source>
        <dbReference type="ARBA" id="ARBA00022630"/>
    </source>
</evidence>
<protein>
    <submittedName>
        <fullName evidence="12">FAD-dependent 5-carboxymethylaminomethyl-2-thiouridine(34) oxidoreductase MnmC</fullName>
    </submittedName>
</protein>
<dbReference type="Pfam" id="PF05430">
    <property type="entry name" value="Methyltransf_30"/>
    <property type="match status" value="1"/>
</dbReference>
<dbReference type="Proteomes" id="UP001501294">
    <property type="component" value="Unassembled WGS sequence"/>
</dbReference>
<dbReference type="InterPro" id="IPR029063">
    <property type="entry name" value="SAM-dependent_MTases_sf"/>
</dbReference>
<dbReference type="InterPro" id="IPR006076">
    <property type="entry name" value="FAD-dep_OxRdtase"/>
</dbReference>
<feature type="domain" description="MnmC-like methyltransferase" evidence="11">
    <location>
        <begin position="146"/>
        <end position="265"/>
    </location>
</feature>
<dbReference type="InterPro" id="IPR036188">
    <property type="entry name" value="FAD/NAD-bd_sf"/>
</dbReference>
<evidence type="ECO:0000256" key="8">
    <source>
        <dbReference type="ARBA" id="ARBA00023002"/>
    </source>
</evidence>
<name>A0ABP8I578_9GAMM</name>
<dbReference type="SUPFAM" id="SSF51905">
    <property type="entry name" value="FAD/NAD(P)-binding domain"/>
    <property type="match status" value="1"/>
</dbReference>
<keyword evidence="2" id="KW-0489">Methyltransferase</keyword>
<evidence type="ECO:0000256" key="1">
    <source>
        <dbReference type="ARBA" id="ARBA00022490"/>
    </source>
</evidence>
<keyword evidence="13" id="KW-1185">Reference proteome</keyword>
<reference evidence="13" key="1">
    <citation type="journal article" date="2019" name="Int. J. Syst. Evol. Microbiol.">
        <title>The Global Catalogue of Microorganisms (GCM) 10K type strain sequencing project: providing services to taxonomists for standard genome sequencing and annotation.</title>
        <authorList>
            <consortium name="The Broad Institute Genomics Platform"/>
            <consortium name="The Broad Institute Genome Sequencing Center for Infectious Disease"/>
            <person name="Wu L."/>
            <person name="Ma J."/>
        </authorList>
    </citation>
    <scope>NUCLEOTIDE SEQUENCE [LARGE SCALE GENOMIC DNA]</scope>
    <source>
        <strain evidence="13">JCM 17727</strain>
    </source>
</reference>
<evidence type="ECO:0000259" key="11">
    <source>
        <dbReference type="Pfam" id="PF05430"/>
    </source>
</evidence>
<dbReference type="RefSeq" id="WP_223579857.1">
    <property type="nucleotide sequence ID" value="NZ_BAABFU010000003.1"/>
</dbReference>
<keyword evidence="6" id="KW-0819">tRNA processing</keyword>
<dbReference type="Gene3D" id="3.30.9.10">
    <property type="entry name" value="D-Amino Acid Oxidase, subunit A, domain 2"/>
    <property type="match status" value="1"/>
</dbReference>
<evidence type="ECO:0000313" key="13">
    <source>
        <dbReference type="Proteomes" id="UP001501294"/>
    </source>
</evidence>
<keyword evidence="3" id="KW-0285">Flavoprotein</keyword>